<keyword evidence="1" id="KW-1133">Transmembrane helix</keyword>
<keyword evidence="1" id="KW-0472">Membrane</keyword>
<reference evidence="2 3" key="2">
    <citation type="submission" date="2018-10" db="EMBL/GenBank/DDBJ databases">
        <authorList>
            <consortium name="Pathogen Informatics"/>
        </authorList>
    </citation>
    <scope>NUCLEOTIDE SEQUENCE [LARGE SCALE GENOMIC DNA]</scope>
</reference>
<feature type="transmembrane region" description="Helical" evidence="1">
    <location>
        <begin position="12"/>
        <end position="31"/>
    </location>
</feature>
<proteinExistence type="predicted"/>
<reference evidence="4" key="1">
    <citation type="submission" date="2016-04" db="UniProtKB">
        <authorList>
            <consortium name="WormBaseParasite"/>
        </authorList>
    </citation>
    <scope>IDENTIFICATION</scope>
</reference>
<dbReference type="AlphaFoldDB" id="A0A0N4VCU2"/>
<name>A0A0N4VCU2_ENTVE</name>
<sequence length="136" mass="15137">MVFQNRRHGEKLLMIVASMLSFSTVKSYYLICCALNTNSNYGRYGSYFDGCGNNNRCGGYDKNTVYLSPYTPYSSVSWDIPYYWNIWNILSNLISTGSFYGYDYAGSSNAIPVIPQQTNINVPTISSAAGGVPIIQ</sequence>
<evidence type="ECO:0000313" key="3">
    <source>
        <dbReference type="Proteomes" id="UP000274131"/>
    </source>
</evidence>
<accession>A0A0N4VCU2</accession>
<keyword evidence="3" id="KW-1185">Reference proteome</keyword>
<evidence type="ECO:0000256" key="1">
    <source>
        <dbReference type="SAM" id="Phobius"/>
    </source>
</evidence>
<evidence type="ECO:0000313" key="2">
    <source>
        <dbReference type="EMBL" id="VDD93132.1"/>
    </source>
</evidence>
<keyword evidence="1" id="KW-0812">Transmembrane</keyword>
<protein>
    <submittedName>
        <fullName evidence="2 4">Uncharacterized protein</fullName>
    </submittedName>
</protein>
<evidence type="ECO:0000313" key="4">
    <source>
        <dbReference type="WBParaSite" id="EVEC_0000839901-mRNA-1"/>
    </source>
</evidence>
<organism evidence="4">
    <name type="scientific">Enterobius vermicularis</name>
    <name type="common">Human pinworm</name>
    <dbReference type="NCBI Taxonomy" id="51028"/>
    <lineage>
        <taxon>Eukaryota</taxon>
        <taxon>Metazoa</taxon>
        <taxon>Ecdysozoa</taxon>
        <taxon>Nematoda</taxon>
        <taxon>Chromadorea</taxon>
        <taxon>Rhabditida</taxon>
        <taxon>Spirurina</taxon>
        <taxon>Oxyuridomorpha</taxon>
        <taxon>Oxyuroidea</taxon>
        <taxon>Oxyuridae</taxon>
        <taxon>Enterobius</taxon>
    </lineage>
</organism>
<dbReference type="EMBL" id="UXUI01009143">
    <property type="protein sequence ID" value="VDD93132.1"/>
    <property type="molecule type" value="Genomic_DNA"/>
</dbReference>
<gene>
    <name evidence="2" type="ORF">EVEC_LOCUS7883</name>
</gene>
<dbReference type="WBParaSite" id="EVEC_0000839901-mRNA-1">
    <property type="protein sequence ID" value="EVEC_0000839901-mRNA-1"/>
    <property type="gene ID" value="EVEC_0000839901"/>
</dbReference>
<dbReference type="Proteomes" id="UP000274131">
    <property type="component" value="Unassembled WGS sequence"/>
</dbReference>